<keyword evidence="3" id="KW-1185">Reference proteome</keyword>
<proteinExistence type="predicted"/>
<dbReference type="EMBL" id="FJOG01000008">
    <property type="protein sequence ID" value="CZR56339.1"/>
    <property type="molecule type" value="Genomic_DNA"/>
</dbReference>
<dbReference type="AlphaFoldDB" id="A0A1L7WUB3"/>
<keyword evidence="1" id="KW-0732">Signal</keyword>
<feature type="chain" id="PRO_5013132148" evidence="1">
    <location>
        <begin position="20"/>
        <end position="101"/>
    </location>
</feature>
<reference evidence="2 3" key="1">
    <citation type="submission" date="2016-03" db="EMBL/GenBank/DDBJ databases">
        <authorList>
            <person name="Ploux O."/>
        </authorList>
    </citation>
    <scope>NUCLEOTIDE SEQUENCE [LARGE SCALE GENOMIC DNA]</scope>
    <source>
        <strain evidence="2 3">UAMH 11012</strain>
    </source>
</reference>
<protein>
    <submittedName>
        <fullName evidence="2">Uncharacterized protein</fullName>
    </submittedName>
</protein>
<dbReference type="Proteomes" id="UP000184330">
    <property type="component" value="Unassembled WGS sequence"/>
</dbReference>
<evidence type="ECO:0000256" key="1">
    <source>
        <dbReference type="SAM" id="SignalP"/>
    </source>
</evidence>
<organism evidence="2 3">
    <name type="scientific">Phialocephala subalpina</name>
    <dbReference type="NCBI Taxonomy" id="576137"/>
    <lineage>
        <taxon>Eukaryota</taxon>
        <taxon>Fungi</taxon>
        <taxon>Dikarya</taxon>
        <taxon>Ascomycota</taxon>
        <taxon>Pezizomycotina</taxon>
        <taxon>Leotiomycetes</taxon>
        <taxon>Helotiales</taxon>
        <taxon>Mollisiaceae</taxon>
        <taxon>Phialocephala</taxon>
        <taxon>Phialocephala fortinii species complex</taxon>
    </lineage>
</organism>
<gene>
    <name evidence="2" type="ORF">PAC_06227</name>
</gene>
<name>A0A1L7WUB3_9HELO</name>
<evidence type="ECO:0000313" key="3">
    <source>
        <dbReference type="Proteomes" id="UP000184330"/>
    </source>
</evidence>
<feature type="signal peptide" evidence="1">
    <location>
        <begin position="1"/>
        <end position="19"/>
    </location>
</feature>
<accession>A0A1L7WUB3</accession>
<sequence>MKFQIQILGLLAALPCILSAPAAAPEANVARAPEGDDTLYEPLDYVYIMSMKAKHRMSSASKDILLARRVKRGGEIGARLGELQCMNIETKNFAMVFFRDF</sequence>
<evidence type="ECO:0000313" key="2">
    <source>
        <dbReference type="EMBL" id="CZR56339.1"/>
    </source>
</evidence>